<dbReference type="CDD" id="cd01545">
    <property type="entry name" value="PBP1_SalR"/>
    <property type="match status" value="1"/>
</dbReference>
<dbReference type="PANTHER" id="PTHR30146:SF153">
    <property type="entry name" value="LACTOSE OPERON REPRESSOR"/>
    <property type="match status" value="1"/>
</dbReference>
<protein>
    <submittedName>
        <fullName evidence="5">LacI family DNA-binding transcriptional regulator</fullName>
    </submittedName>
</protein>
<feature type="domain" description="HTH lacI-type" evidence="4">
    <location>
        <begin position="18"/>
        <end position="72"/>
    </location>
</feature>
<dbReference type="RefSeq" id="WP_339586849.1">
    <property type="nucleotide sequence ID" value="NZ_JBBHJZ010000002.1"/>
</dbReference>
<dbReference type="PANTHER" id="PTHR30146">
    <property type="entry name" value="LACI-RELATED TRANSCRIPTIONAL REPRESSOR"/>
    <property type="match status" value="1"/>
</dbReference>
<keyword evidence="6" id="KW-1185">Reference proteome</keyword>
<dbReference type="InterPro" id="IPR028082">
    <property type="entry name" value="Peripla_BP_I"/>
</dbReference>
<dbReference type="CDD" id="cd01392">
    <property type="entry name" value="HTH_LacI"/>
    <property type="match status" value="1"/>
</dbReference>
<dbReference type="Proteomes" id="UP001361239">
    <property type="component" value="Unassembled WGS sequence"/>
</dbReference>
<evidence type="ECO:0000256" key="1">
    <source>
        <dbReference type="ARBA" id="ARBA00023015"/>
    </source>
</evidence>
<dbReference type="GO" id="GO:0003677">
    <property type="term" value="F:DNA binding"/>
    <property type="evidence" value="ECO:0007669"/>
    <property type="project" value="UniProtKB-KW"/>
</dbReference>
<dbReference type="InterPro" id="IPR010982">
    <property type="entry name" value="Lambda_DNA-bd_dom_sf"/>
</dbReference>
<dbReference type="InterPro" id="IPR000843">
    <property type="entry name" value="HTH_LacI"/>
</dbReference>
<dbReference type="SMART" id="SM00354">
    <property type="entry name" value="HTH_LACI"/>
    <property type="match status" value="1"/>
</dbReference>
<dbReference type="Gene3D" id="1.10.260.40">
    <property type="entry name" value="lambda repressor-like DNA-binding domains"/>
    <property type="match status" value="1"/>
</dbReference>
<accession>A0ABU8RUX3</accession>
<reference evidence="5 6" key="1">
    <citation type="submission" date="2024-03" db="EMBL/GenBank/DDBJ databases">
        <authorList>
            <person name="Jo J.-H."/>
        </authorList>
    </citation>
    <scope>NUCLEOTIDE SEQUENCE [LARGE SCALE GENOMIC DNA]</scope>
    <source>
        <strain evidence="5 6">PS1R-30</strain>
    </source>
</reference>
<keyword evidence="1" id="KW-0805">Transcription regulation</keyword>
<dbReference type="Pfam" id="PF13377">
    <property type="entry name" value="Peripla_BP_3"/>
    <property type="match status" value="1"/>
</dbReference>
<keyword evidence="2 5" id="KW-0238">DNA-binding</keyword>
<evidence type="ECO:0000256" key="2">
    <source>
        <dbReference type="ARBA" id="ARBA00023125"/>
    </source>
</evidence>
<evidence type="ECO:0000259" key="4">
    <source>
        <dbReference type="PROSITE" id="PS50932"/>
    </source>
</evidence>
<gene>
    <name evidence="5" type="ORF">WG901_09615</name>
</gene>
<evidence type="ECO:0000256" key="3">
    <source>
        <dbReference type="ARBA" id="ARBA00023163"/>
    </source>
</evidence>
<organism evidence="5 6">
    <name type="scientific">Novosphingobium anseongense</name>
    <dbReference type="NCBI Taxonomy" id="3133436"/>
    <lineage>
        <taxon>Bacteria</taxon>
        <taxon>Pseudomonadati</taxon>
        <taxon>Pseudomonadota</taxon>
        <taxon>Alphaproteobacteria</taxon>
        <taxon>Sphingomonadales</taxon>
        <taxon>Sphingomonadaceae</taxon>
        <taxon>Novosphingobium</taxon>
    </lineage>
</organism>
<dbReference type="SUPFAM" id="SSF47413">
    <property type="entry name" value="lambda repressor-like DNA-binding domains"/>
    <property type="match status" value="1"/>
</dbReference>
<proteinExistence type="predicted"/>
<dbReference type="PROSITE" id="PS50932">
    <property type="entry name" value="HTH_LACI_2"/>
    <property type="match status" value="1"/>
</dbReference>
<dbReference type="PROSITE" id="PS00356">
    <property type="entry name" value="HTH_LACI_1"/>
    <property type="match status" value="1"/>
</dbReference>
<dbReference type="Pfam" id="PF00356">
    <property type="entry name" value="LacI"/>
    <property type="match status" value="1"/>
</dbReference>
<dbReference type="EMBL" id="JBBHJZ010000002">
    <property type="protein sequence ID" value="MEJ5976890.1"/>
    <property type="molecule type" value="Genomic_DNA"/>
</dbReference>
<dbReference type="SUPFAM" id="SSF53822">
    <property type="entry name" value="Periplasmic binding protein-like I"/>
    <property type="match status" value="1"/>
</dbReference>
<sequence length="355" mass="38232">MVEAGQTRKRKRRTQSAPTVADVARLAGVSPMTVSRVINRETAVMDATRDKVREAIRALDYVPNSAARSLAGGRQSRIALLHSNPSASYLSEFLVGTLQEAGASDAQLVVEHCAATESAEALAARLDAHRVDAVLLPPPLCDDPALLAVLQARGLPMVQIATGRAVDFAHAVTIDDERAAYAMTRHLIDRGHERIAFITGDTNQTVSSLRLEGYRRALREAGRALAPDLVVEGDFTYRSGLAAAETLLALALPPTAIFASNDDMAAAASAVAHRHGLDVPRQVTIVGYDDTPIATTVWPELTTIRQPIQDMARRGTQLLIAAIEAKRLGRAASVHHECLDFELVLRESDGDRPHD</sequence>
<name>A0ABU8RUX3_9SPHN</name>
<comment type="caution">
    <text evidence="5">The sequence shown here is derived from an EMBL/GenBank/DDBJ whole genome shotgun (WGS) entry which is preliminary data.</text>
</comment>
<evidence type="ECO:0000313" key="6">
    <source>
        <dbReference type="Proteomes" id="UP001361239"/>
    </source>
</evidence>
<dbReference type="InterPro" id="IPR046335">
    <property type="entry name" value="LacI/GalR-like_sensor"/>
</dbReference>
<dbReference type="Gene3D" id="3.40.50.2300">
    <property type="match status" value="2"/>
</dbReference>
<keyword evidence="3" id="KW-0804">Transcription</keyword>
<dbReference type="PRINTS" id="PR00036">
    <property type="entry name" value="HTHLACI"/>
</dbReference>
<evidence type="ECO:0000313" key="5">
    <source>
        <dbReference type="EMBL" id="MEJ5976890.1"/>
    </source>
</evidence>